<organism evidence="1 2">
    <name type="scientific">Psychromonas marina</name>
    <dbReference type="NCBI Taxonomy" id="88364"/>
    <lineage>
        <taxon>Bacteria</taxon>
        <taxon>Pseudomonadati</taxon>
        <taxon>Pseudomonadota</taxon>
        <taxon>Gammaproteobacteria</taxon>
        <taxon>Alteromonadales</taxon>
        <taxon>Psychromonadaceae</taxon>
        <taxon>Psychromonas</taxon>
    </lineage>
</organism>
<sequence length="221" mass="25154">MKPSYFRVHPTIFQPILWLLFLIILSHISEAKAHPHSWVSVLTELEGDSRQLSGLRMYWTFDLITTSDALAGEDLSADNQPLVLQALAAEMLSNIKNEGYYTHLENQGGGLHFKEPDQATLTLEDYKLTLQFFLELEQPLALPLTDLTLKIYEDTYYVDFLWLQKDDLQLSESFHADCQLKLVEAQTTSEQIAYVSSLPIDAQGDSKFGEMFTQSVTINCL</sequence>
<protein>
    <submittedName>
        <fullName evidence="1">Membrane protein</fullName>
    </submittedName>
</protein>
<dbReference type="InterPro" id="IPR010412">
    <property type="entry name" value="DUF1007"/>
</dbReference>
<accession>A0ABQ6E563</accession>
<gene>
    <name evidence="1" type="ORF">GCM10007916_35530</name>
</gene>
<evidence type="ECO:0000313" key="2">
    <source>
        <dbReference type="Proteomes" id="UP001157353"/>
    </source>
</evidence>
<dbReference type="Proteomes" id="UP001157353">
    <property type="component" value="Unassembled WGS sequence"/>
</dbReference>
<comment type="caution">
    <text evidence="1">The sequence shown here is derived from an EMBL/GenBank/DDBJ whole genome shotgun (WGS) entry which is preliminary data.</text>
</comment>
<name>A0ABQ6E563_9GAMM</name>
<reference evidence="2" key="1">
    <citation type="journal article" date="2019" name="Int. J. Syst. Evol. Microbiol.">
        <title>The Global Catalogue of Microorganisms (GCM) 10K type strain sequencing project: providing services to taxonomists for standard genome sequencing and annotation.</title>
        <authorList>
            <consortium name="The Broad Institute Genomics Platform"/>
            <consortium name="The Broad Institute Genome Sequencing Center for Infectious Disease"/>
            <person name="Wu L."/>
            <person name="Ma J."/>
        </authorList>
    </citation>
    <scope>NUCLEOTIDE SEQUENCE [LARGE SCALE GENOMIC DNA]</scope>
    <source>
        <strain evidence="2">NBRC 103166</strain>
    </source>
</reference>
<dbReference type="RefSeq" id="WP_284205586.1">
    <property type="nucleotide sequence ID" value="NZ_BSPQ01000025.1"/>
</dbReference>
<dbReference type="Pfam" id="PF06226">
    <property type="entry name" value="DUF1007"/>
    <property type="match status" value="1"/>
</dbReference>
<keyword evidence="2" id="KW-1185">Reference proteome</keyword>
<evidence type="ECO:0000313" key="1">
    <source>
        <dbReference type="EMBL" id="GLS92481.1"/>
    </source>
</evidence>
<proteinExistence type="predicted"/>
<dbReference type="EMBL" id="BSPQ01000025">
    <property type="protein sequence ID" value="GLS92481.1"/>
    <property type="molecule type" value="Genomic_DNA"/>
</dbReference>